<dbReference type="EMBL" id="MU854580">
    <property type="protein sequence ID" value="KAK4032726.1"/>
    <property type="molecule type" value="Genomic_DNA"/>
</dbReference>
<feature type="region of interest" description="Disordered" evidence="2">
    <location>
        <begin position="206"/>
        <end position="435"/>
    </location>
</feature>
<protein>
    <submittedName>
        <fullName evidence="3">Uncharacterized protein</fullName>
    </submittedName>
</protein>
<keyword evidence="4" id="KW-1185">Reference proteome</keyword>
<keyword evidence="1" id="KW-0175">Coiled coil</keyword>
<evidence type="ECO:0000256" key="2">
    <source>
        <dbReference type="SAM" id="MobiDB-lite"/>
    </source>
</evidence>
<evidence type="ECO:0000313" key="4">
    <source>
        <dbReference type="Proteomes" id="UP001303115"/>
    </source>
</evidence>
<feature type="compositionally biased region" description="Basic and acidic residues" evidence="2">
    <location>
        <begin position="792"/>
        <end position="808"/>
    </location>
</feature>
<feature type="region of interest" description="Disordered" evidence="2">
    <location>
        <begin position="104"/>
        <end position="194"/>
    </location>
</feature>
<feature type="region of interest" description="Disordered" evidence="2">
    <location>
        <begin position="43"/>
        <end position="77"/>
    </location>
</feature>
<gene>
    <name evidence="3" type="ORF">C8A01DRAFT_40814</name>
</gene>
<evidence type="ECO:0000313" key="3">
    <source>
        <dbReference type="EMBL" id="KAK4032726.1"/>
    </source>
</evidence>
<feature type="region of interest" description="Disordered" evidence="2">
    <location>
        <begin position="732"/>
        <end position="817"/>
    </location>
</feature>
<feature type="compositionally biased region" description="Basic and acidic residues" evidence="2">
    <location>
        <begin position="269"/>
        <end position="305"/>
    </location>
</feature>
<evidence type="ECO:0000256" key="1">
    <source>
        <dbReference type="SAM" id="Coils"/>
    </source>
</evidence>
<feature type="coiled-coil region" evidence="1">
    <location>
        <begin position="521"/>
        <end position="548"/>
    </location>
</feature>
<dbReference type="Proteomes" id="UP001303115">
    <property type="component" value="Unassembled WGS sequence"/>
</dbReference>
<feature type="compositionally biased region" description="Basic residues" evidence="2">
    <location>
        <begin position="58"/>
        <end position="68"/>
    </location>
</feature>
<dbReference type="AlphaFoldDB" id="A0AAN6SLF5"/>
<proteinExistence type="predicted"/>
<feature type="compositionally biased region" description="Basic and acidic residues" evidence="2">
    <location>
        <begin position="332"/>
        <end position="346"/>
    </location>
</feature>
<feature type="compositionally biased region" description="Polar residues" evidence="2">
    <location>
        <begin position="403"/>
        <end position="415"/>
    </location>
</feature>
<name>A0AAN6SLF5_9PEZI</name>
<reference evidence="4" key="1">
    <citation type="journal article" date="2023" name="Mol. Phylogenet. Evol.">
        <title>Genome-scale phylogeny and comparative genomics of the fungal order Sordariales.</title>
        <authorList>
            <person name="Hensen N."/>
            <person name="Bonometti L."/>
            <person name="Westerberg I."/>
            <person name="Brannstrom I.O."/>
            <person name="Guillou S."/>
            <person name="Cros-Aarteil S."/>
            <person name="Calhoun S."/>
            <person name="Haridas S."/>
            <person name="Kuo A."/>
            <person name="Mondo S."/>
            <person name="Pangilinan J."/>
            <person name="Riley R."/>
            <person name="LaButti K."/>
            <person name="Andreopoulos B."/>
            <person name="Lipzen A."/>
            <person name="Chen C."/>
            <person name="Yan M."/>
            <person name="Daum C."/>
            <person name="Ng V."/>
            <person name="Clum A."/>
            <person name="Steindorff A."/>
            <person name="Ohm R.A."/>
            <person name="Martin F."/>
            <person name="Silar P."/>
            <person name="Natvig D.O."/>
            <person name="Lalanne C."/>
            <person name="Gautier V."/>
            <person name="Ament-Velasquez S.L."/>
            <person name="Kruys A."/>
            <person name="Hutchinson M.I."/>
            <person name="Powell A.J."/>
            <person name="Barry K."/>
            <person name="Miller A.N."/>
            <person name="Grigoriev I.V."/>
            <person name="Debuchy R."/>
            <person name="Gladieux P."/>
            <person name="Hiltunen Thoren M."/>
            <person name="Johannesson H."/>
        </authorList>
    </citation>
    <scope>NUCLEOTIDE SEQUENCE [LARGE SCALE GENOMIC DNA]</scope>
    <source>
        <strain evidence="4">CBS 284.82</strain>
    </source>
</reference>
<feature type="compositionally biased region" description="Basic and acidic residues" evidence="2">
    <location>
        <begin position="152"/>
        <end position="163"/>
    </location>
</feature>
<feature type="compositionally biased region" description="Basic and acidic residues" evidence="2">
    <location>
        <begin position="170"/>
        <end position="194"/>
    </location>
</feature>
<sequence length="994" mass="113764">MRFLPAPCRRGLLIPPAITRQPYLALAQLRSSVVIFPISSRPIHHSAPLRRGPESKAGRRVPRTSSRSKNKDKPQKTWLDHAVHDLRKLFPHRNITRQYVLDGVQPDVLVSPPPDPDGAQKRSDMDRDEDGDKADDGPRIDSGSKVQAQRVASDEARQRSAVDRDEDGSKDDGRDDAAPRIASADDTRQRSAVYRAEDDVVARITSDAARQQRSVVYREEDDDVASRIASSEGARQRSVVYRDEDDAVASIDSDSAWQRSDVYRDEDDDRPRIDSGRPRTASDDARQRSVVYRDGEDDKASDRPRIPSSSGARQQRSVVYRDEDDDIAPRVISDHARQRSVVYRDKEDDDIPRTGSACIIRPPPPRKKAHGSDKLRVPPRYSLLDGGGGGRARAPGAIARLTSGENFPSSSSPTAQQQEQGEGEKEPPPSDALMSFYDNVAPARKWRGPAEDEGLPDYGREAGYPDYGKEAGYPDYGKEARGAEVGTGAAVTDVGEEAGTVEEWKGIRETVKQIEFEDRRERKLQQKLATLEWKLDEMLRRLDGKTRKGEMGEEDDRTIFRTINPAMDWRATQTGGRTMPREMSRTIPPEMMWAMPREVGRMREWTMDQAMDQAMDRRAHQTRDRTMPREMERAVDWGMDRETDRDMDQPRNQTMDLLMDRVRDRIRGLMMDQTVNRKTDLASEWEQELERRREEFEGVAISNRQLRRQRAEERRLQKEEEAALSLERRQKRKELRRQKVEELRRQKKEKAALSSERRRMAKELRRQKVEDSSPSSETRQTAEDVFSVSSGSRERRERSDDTPAKEDAQTGGNSAPWDALEKAAMNERHASYPSIDAQVATIHMLEGQKAHEEIWRLVGLKRQEIKQQRAASGQKVQGRVKELEIAQWIQKHNLQDPKYEHRAAHRRRREQLVERQKLRLQKKFGVPEGSTEPNAQVDAALEDWCLKRDTQAVLREAKVKGRKAKKAVPYAARMKRKLGKAWKRGMSDGEDQED</sequence>
<feature type="compositionally biased region" description="Polar residues" evidence="2">
    <location>
        <begin position="307"/>
        <end position="317"/>
    </location>
</feature>
<feature type="compositionally biased region" description="Basic and acidic residues" evidence="2">
    <location>
        <begin position="737"/>
        <end position="771"/>
    </location>
</feature>
<accession>A0AAN6SLF5</accession>
<organism evidence="3 4">
    <name type="scientific">Parachaetomium inaequale</name>
    <dbReference type="NCBI Taxonomy" id="2588326"/>
    <lineage>
        <taxon>Eukaryota</taxon>
        <taxon>Fungi</taxon>
        <taxon>Dikarya</taxon>
        <taxon>Ascomycota</taxon>
        <taxon>Pezizomycotina</taxon>
        <taxon>Sordariomycetes</taxon>
        <taxon>Sordariomycetidae</taxon>
        <taxon>Sordariales</taxon>
        <taxon>Chaetomiaceae</taxon>
        <taxon>Parachaetomium</taxon>
    </lineage>
</organism>
<comment type="caution">
    <text evidence="3">The sequence shown here is derived from an EMBL/GenBank/DDBJ whole genome shotgun (WGS) entry which is preliminary data.</text>
</comment>